<keyword evidence="5" id="KW-1185">Reference proteome</keyword>
<dbReference type="PANTHER" id="PTHR35535">
    <property type="entry name" value="HEAT SHOCK PROTEIN HSLJ"/>
    <property type="match status" value="1"/>
</dbReference>
<feature type="chain" id="PRO_5011255895" evidence="2">
    <location>
        <begin position="18"/>
        <end position="395"/>
    </location>
</feature>
<keyword evidence="2" id="KW-0732">Signal</keyword>
<protein>
    <submittedName>
        <fullName evidence="4">META domain-containing protein</fullName>
    </submittedName>
</protein>
<dbReference type="InterPro" id="IPR005184">
    <property type="entry name" value="DUF306_Meta_HslJ"/>
</dbReference>
<evidence type="ECO:0000313" key="4">
    <source>
        <dbReference type="EMBL" id="ASN81071.1"/>
    </source>
</evidence>
<evidence type="ECO:0000259" key="3">
    <source>
        <dbReference type="Pfam" id="PF03724"/>
    </source>
</evidence>
<proteinExistence type="predicted"/>
<evidence type="ECO:0000256" key="2">
    <source>
        <dbReference type="SAM" id="SignalP"/>
    </source>
</evidence>
<dbReference type="AlphaFoldDB" id="A0A221SWT2"/>
<dbReference type="STRING" id="317577.GCA_000419625_02172"/>
<sequence length="395" mass="40785">MYALLAVLALSSAAAPAQPPTTMAQLPPARTVPASTPPLTGTTWTLVRLDTGRGPITLNPGLERPTLRLVGTSATITTACGTQTVPVTRSGAILKFPRLGQGGSACPDAQLSLHGDYLDLLRRTTRYALQGLTLTLSAGTGRLVFQAAPTPIPAPGRPAPVKPTPVPPGGPMTQAPAPREVSVTALTLNGKAVPVPADARLRLTTTAGKVVLTGRLDCNTLTGQGTLTGSTLRLTALASTRMLCPAASAENAFLALLRGPLTVTVQGDTQTWRGAAGQVTLRDVPAVATPAAPTGTFVLTRLNGQPAPALNKPVSMTFENGQIGGTDGCNSYGGQYTLKGGVLQVGQLVSTMMMCPDMDGPRLFSLFELNPTLTQAGATLTLKADGQVWEFTRQP</sequence>
<feature type="domain" description="DUF306" evidence="3">
    <location>
        <begin position="187"/>
        <end position="282"/>
    </location>
</feature>
<feature type="domain" description="DUF306" evidence="3">
    <location>
        <begin position="294"/>
        <end position="391"/>
    </location>
</feature>
<accession>A0A221SWT2</accession>
<evidence type="ECO:0000313" key="5">
    <source>
        <dbReference type="Proteomes" id="UP000259030"/>
    </source>
</evidence>
<name>A0A221SWT2_9DEIO</name>
<organism evidence="4 5">
    <name type="scientific">Deinococcus ficus</name>
    <dbReference type="NCBI Taxonomy" id="317577"/>
    <lineage>
        <taxon>Bacteria</taxon>
        <taxon>Thermotogati</taxon>
        <taxon>Deinococcota</taxon>
        <taxon>Deinococci</taxon>
        <taxon>Deinococcales</taxon>
        <taxon>Deinococcaceae</taxon>
        <taxon>Deinococcus</taxon>
    </lineage>
</organism>
<feature type="compositionally biased region" description="Low complexity" evidence="1">
    <location>
        <begin position="17"/>
        <end position="29"/>
    </location>
</feature>
<dbReference type="Proteomes" id="UP000259030">
    <property type="component" value="Chromosome"/>
</dbReference>
<reference evidence="4 5" key="1">
    <citation type="submission" date="2017-05" db="EMBL/GenBank/DDBJ databases">
        <title>The complete genome sequence of Deinococcus ficus isolated from the rhizosphere of the Ficus religiosa L. in Taiwan.</title>
        <authorList>
            <person name="Wu K.-M."/>
            <person name="Liao T.-L."/>
            <person name="Liu Y.-M."/>
            <person name="Young C.-C."/>
            <person name="Tsai S.-F."/>
        </authorList>
    </citation>
    <scope>NUCLEOTIDE SEQUENCE [LARGE SCALE GENOMIC DNA]</scope>
    <source>
        <strain evidence="4 5">CC-FR2-10</strain>
    </source>
</reference>
<dbReference type="PANTHER" id="PTHR35535:SF1">
    <property type="entry name" value="HEAT SHOCK PROTEIN HSLJ"/>
    <property type="match status" value="1"/>
</dbReference>
<evidence type="ECO:0000256" key="1">
    <source>
        <dbReference type="SAM" id="MobiDB-lite"/>
    </source>
</evidence>
<dbReference type="Pfam" id="PF03724">
    <property type="entry name" value="META"/>
    <property type="match status" value="3"/>
</dbReference>
<feature type="signal peptide" evidence="2">
    <location>
        <begin position="1"/>
        <end position="17"/>
    </location>
</feature>
<dbReference type="EMBL" id="CP021081">
    <property type="protein sequence ID" value="ASN81071.1"/>
    <property type="molecule type" value="Genomic_DNA"/>
</dbReference>
<feature type="region of interest" description="Disordered" evidence="1">
    <location>
        <begin position="17"/>
        <end position="37"/>
    </location>
</feature>
<dbReference type="KEGG" id="dfc:DFI_08715"/>
<feature type="domain" description="DUF306" evidence="3">
    <location>
        <begin position="38"/>
        <end position="145"/>
    </location>
</feature>
<dbReference type="InterPro" id="IPR053147">
    <property type="entry name" value="Hsp_HslJ-like"/>
</dbReference>
<gene>
    <name evidence="4" type="ORF">DFI_08715</name>
</gene>
<dbReference type="Gene3D" id="2.40.128.270">
    <property type="match status" value="3"/>
</dbReference>
<dbReference type="RefSeq" id="WP_051307413.1">
    <property type="nucleotide sequence ID" value="NZ_CP021081.1"/>
</dbReference>
<dbReference type="InterPro" id="IPR038670">
    <property type="entry name" value="HslJ-like_sf"/>
</dbReference>